<keyword evidence="2" id="KW-1133">Transmembrane helix</keyword>
<dbReference type="GeneID" id="59284625"/>
<dbReference type="InterPro" id="IPR050508">
    <property type="entry name" value="Methyltransf_Superfamily"/>
</dbReference>
<dbReference type="PANTHER" id="PTHR42912">
    <property type="entry name" value="METHYLTRANSFERASE"/>
    <property type="match status" value="1"/>
</dbReference>
<comment type="caution">
    <text evidence="3">The sequence shown here is derived from an EMBL/GenBank/DDBJ whole genome shotgun (WGS) entry which is preliminary data.</text>
</comment>
<gene>
    <name evidence="3" type="ORF">HO173_002954</name>
</gene>
<evidence type="ECO:0000256" key="1">
    <source>
        <dbReference type="SAM" id="MobiDB-lite"/>
    </source>
</evidence>
<dbReference type="RefSeq" id="XP_037168378.1">
    <property type="nucleotide sequence ID" value="XM_037304885.1"/>
</dbReference>
<organism evidence="3 4">
    <name type="scientific">Letharia columbiana</name>
    <dbReference type="NCBI Taxonomy" id="112416"/>
    <lineage>
        <taxon>Eukaryota</taxon>
        <taxon>Fungi</taxon>
        <taxon>Dikarya</taxon>
        <taxon>Ascomycota</taxon>
        <taxon>Pezizomycotina</taxon>
        <taxon>Lecanoromycetes</taxon>
        <taxon>OSLEUM clade</taxon>
        <taxon>Lecanoromycetidae</taxon>
        <taxon>Lecanorales</taxon>
        <taxon>Lecanorineae</taxon>
        <taxon>Parmeliaceae</taxon>
        <taxon>Letharia</taxon>
    </lineage>
</organism>
<dbReference type="AlphaFoldDB" id="A0A8H6G230"/>
<keyword evidence="2" id="KW-0812">Transmembrane</keyword>
<accession>A0A8H6G230</accession>
<dbReference type="SUPFAM" id="SSF53335">
    <property type="entry name" value="S-adenosyl-L-methionine-dependent methyltransferases"/>
    <property type="match status" value="1"/>
</dbReference>
<evidence type="ECO:0000256" key="2">
    <source>
        <dbReference type="SAM" id="Phobius"/>
    </source>
</evidence>
<evidence type="ECO:0008006" key="5">
    <source>
        <dbReference type="Google" id="ProtNLM"/>
    </source>
</evidence>
<feature type="compositionally biased region" description="Basic and acidic residues" evidence="1">
    <location>
        <begin position="304"/>
        <end position="319"/>
    </location>
</feature>
<keyword evidence="2" id="KW-0472">Membrane</keyword>
<dbReference type="GO" id="GO:0008168">
    <property type="term" value="F:methyltransferase activity"/>
    <property type="evidence" value="ECO:0007669"/>
    <property type="project" value="TreeGrafter"/>
</dbReference>
<feature type="transmembrane region" description="Helical" evidence="2">
    <location>
        <begin position="51"/>
        <end position="70"/>
    </location>
</feature>
<protein>
    <recommendedName>
        <fullName evidence="5">S-adenosyl-L-methionine-dependent methyltransferase</fullName>
    </recommendedName>
</protein>
<dbReference type="Pfam" id="PF13489">
    <property type="entry name" value="Methyltransf_23"/>
    <property type="match status" value="1"/>
</dbReference>
<name>A0A8H6G230_9LECA</name>
<dbReference type="InterPro" id="IPR029063">
    <property type="entry name" value="SAM-dependent_MTases_sf"/>
</dbReference>
<sequence>MAIVGFIFNAKDQQQMSKVRASPSANALPYKNPHAKPTSPLLSATPRRKGIYIASSIAVYAFTAYGFYLYTTLLAEPDHPLPFQDTDVTDRYHTTAKHFDADVSSTENIWGITNLRRRLAEQAKGDVLEVSVGTGRNGVYYDLEKIKSLAFVDQSGAMVEIARKKWNSLHPGYERCSFHTQSAMDPLSASAMPKAGFSTIVQTMGSCSTPTPAATLAHLGNLADPNDGKLLLLEHGRSYYDWINWILDKAAARHADKHGCWFNRDVGRILEESGLVIEKVERSHFGTLWFVEARPGVRGGGELVARKEETKEEREKKEGNSNGSAAGDEQTVVL</sequence>
<evidence type="ECO:0000313" key="3">
    <source>
        <dbReference type="EMBL" id="KAF6239082.1"/>
    </source>
</evidence>
<evidence type="ECO:0000313" key="4">
    <source>
        <dbReference type="Proteomes" id="UP000578531"/>
    </source>
</evidence>
<keyword evidence="4" id="KW-1185">Reference proteome</keyword>
<dbReference type="Gene3D" id="3.40.50.150">
    <property type="entry name" value="Vaccinia Virus protein VP39"/>
    <property type="match status" value="1"/>
</dbReference>
<dbReference type="PANTHER" id="PTHR42912:SF83">
    <property type="entry name" value="METHYLTRANSFERASE TYPE 11 DOMAIN-CONTAINING PROTEIN"/>
    <property type="match status" value="1"/>
</dbReference>
<proteinExistence type="predicted"/>
<dbReference type="OrthoDB" id="416496at2759"/>
<feature type="region of interest" description="Disordered" evidence="1">
    <location>
        <begin position="301"/>
        <end position="334"/>
    </location>
</feature>
<dbReference type="EMBL" id="JACCJC010000007">
    <property type="protein sequence ID" value="KAF6239082.1"/>
    <property type="molecule type" value="Genomic_DNA"/>
</dbReference>
<reference evidence="3 4" key="1">
    <citation type="journal article" date="2020" name="Genomics">
        <title>Complete, high-quality genomes from long-read metagenomic sequencing of two wolf lichen thalli reveals enigmatic genome architecture.</title>
        <authorList>
            <person name="McKenzie S.K."/>
            <person name="Walston R.F."/>
            <person name="Allen J.L."/>
        </authorList>
    </citation>
    <scope>NUCLEOTIDE SEQUENCE [LARGE SCALE GENOMIC DNA]</scope>
    <source>
        <strain evidence="3">WasteWater2</strain>
    </source>
</reference>
<dbReference type="Proteomes" id="UP000578531">
    <property type="component" value="Unassembled WGS sequence"/>
</dbReference>